<feature type="compositionally biased region" description="Basic and acidic residues" evidence="1">
    <location>
        <begin position="252"/>
        <end position="275"/>
    </location>
</feature>
<feature type="compositionally biased region" description="Basic and acidic residues" evidence="1">
    <location>
        <begin position="317"/>
        <end position="330"/>
    </location>
</feature>
<feature type="compositionally biased region" description="Basic and acidic residues" evidence="1">
    <location>
        <begin position="173"/>
        <end position="185"/>
    </location>
</feature>
<evidence type="ECO:0000313" key="2">
    <source>
        <dbReference type="EMBL" id="KAL3426649.1"/>
    </source>
</evidence>
<accession>A0ABR4PTH0</accession>
<comment type="caution">
    <text evidence="2">The sequence shown here is derived from an EMBL/GenBank/DDBJ whole genome shotgun (WGS) entry which is preliminary data.</text>
</comment>
<keyword evidence="3" id="KW-1185">Reference proteome</keyword>
<reference evidence="2 3" key="1">
    <citation type="submission" date="2024-06" db="EMBL/GenBank/DDBJ databases">
        <title>Complete genome of Phlyctema vagabunda strain 19-DSS-EL-015.</title>
        <authorList>
            <person name="Fiorenzani C."/>
        </authorList>
    </citation>
    <scope>NUCLEOTIDE SEQUENCE [LARGE SCALE GENOMIC DNA]</scope>
    <source>
        <strain evidence="2 3">19-DSS-EL-015</strain>
    </source>
</reference>
<proteinExistence type="predicted"/>
<sequence length="404" mass="45734">MAPHTHTQTQVFTTCRHSHSYSTPCKEMSFSLNIFRRPCMGINTLQEQYTWGVCHDCRHSWQRFGISEQEAVDRVKFFRESNECYESPLTPIIFKGRIIIRVDDNPQVSEYFSQAIPPSQVAKQKVEETRIQTEQDSKPLPPSPPSQQRTQESKKRPESVLSSHTIWPGIELPELRKSPKGESTRGKLSKAFSGASFLGKAPAQASPPRQKREIFQGTAFPPPDQPRPRRETAPGGSPIQRRGSASIRTRPPRREISHSEAFARERNPVRKRDNVYSRTFTPSPSASALPPSPPPSTERRVSNQYVMMSGGVVDPGDEGKIFEAQPEPRSRSPIVRYQAAQEERRKASLADKAPVLEMPIPRERRPSQSSQHAQRRSREGPQRPLPEIPGPGPWGDDPDPFENW</sequence>
<protein>
    <submittedName>
        <fullName evidence="2">Uncharacterized protein</fullName>
    </submittedName>
</protein>
<evidence type="ECO:0000256" key="1">
    <source>
        <dbReference type="SAM" id="MobiDB-lite"/>
    </source>
</evidence>
<feature type="compositionally biased region" description="Pro residues" evidence="1">
    <location>
        <begin position="383"/>
        <end position="392"/>
    </location>
</feature>
<gene>
    <name evidence="2" type="ORF">PVAG01_00158</name>
</gene>
<feature type="compositionally biased region" description="Basic and acidic residues" evidence="1">
    <location>
        <begin position="124"/>
        <end position="137"/>
    </location>
</feature>
<dbReference type="Proteomes" id="UP001629113">
    <property type="component" value="Unassembled WGS sequence"/>
</dbReference>
<feature type="region of interest" description="Disordered" evidence="1">
    <location>
        <begin position="119"/>
        <end position="404"/>
    </location>
</feature>
<dbReference type="EMBL" id="JBFCZG010000001">
    <property type="protein sequence ID" value="KAL3426649.1"/>
    <property type="molecule type" value="Genomic_DNA"/>
</dbReference>
<evidence type="ECO:0000313" key="3">
    <source>
        <dbReference type="Proteomes" id="UP001629113"/>
    </source>
</evidence>
<organism evidence="2 3">
    <name type="scientific">Phlyctema vagabunda</name>
    <dbReference type="NCBI Taxonomy" id="108571"/>
    <lineage>
        <taxon>Eukaryota</taxon>
        <taxon>Fungi</taxon>
        <taxon>Dikarya</taxon>
        <taxon>Ascomycota</taxon>
        <taxon>Pezizomycotina</taxon>
        <taxon>Leotiomycetes</taxon>
        <taxon>Helotiales</taxon>
        <taxon>Dermateaceae</taxon>
        <taxon>Phlyctema</taxon>
    </lineage>
</organism>
<name>A0ABR4PTH0_9HELO</name>